<keyword evidence="5" id="KW-0472">Membrane</keyword>
<accession>A0A7C3CLK5</accession>
<comment type="caution">
    <text evidence="7">The sequence shown here is derived from an EMBL/GenBank/DDBJ whole genome shotgun (WGS) entry which is preliminary data.</text>
</comment>
<dbReference type="EMBL" id="DRMH01000136">
    <property type="protein sequence ID" value="HFC98736.1"/>
    <property type="molecule type" value="Genomic_DNA"/>
</dbReference>
<dbReference type="InterPro" id="IPR004635">
    <property type="entry name" value="Pept_S49_SppA"/>
</dbReference>
<sequence>MRKAFLYGLAFIGGLFLFFCLLSLILSFWILKPERRLLGPAIGVVEIRGLITRADEKIRILEDFRRRREIRAVVVRIDSPGGAVGAAQELYQELKRVAREKPVVVSMGSVAASGGYYVALGGTRILASPGTITGSIGVIFEVPNVERLLKRLGVEPVVLKSGRFKDLVSYYRSPGPQEKRILQGVLDEIHEQFIRAVAASRKLKIEEVRKIADGRIFTGEKALRLGLVDELGNFARAVEEAARMAGIRGTPRLVYGKGEQRWWLSLLKGKTGLAWENVLFCPLYLWWAGK</sequence>
<dbReference type="Pfam" id="PF01343">
    <property type="entry name" value="Peptidase_S49"/>
    <property type="match status" value="1"/>
</dbReference>
<feature type="domain" description="Peptidase S49" evidence="6">
    <location>
        <begin position="97"/>
        <end position="247"/>
    </location>
</feature>
<evidence type="ECO:0000259" key="6">
    <source>
        <dbReference type="Pfam" id="PF01343"/>
    </source>
</evidence>
<dbReference type="SUPFAM" id="SSF52096">
    <property type="entry name" value="ClpP/crotonase"/>
    <property type="match status" value="1"/>
</dbReference>
<dbReference type="PANTHER" id="PTHR42987:SF7">
    <property type="entry name" value="SIGNAL PEPTIDE PEPTIDASE SPPA-RELATED"/>
    <property type="match status" value="1"/>
</dbReference>
<evidence type="ECO:0000256" key="2">
    <source>
        <dbReference type="ARBA" id="ARBA00022670"/>
    </source>
</evidence>
<reference evidence="7" key="1">
    <citation type="journal article" date="2020" name="mSystems">
        <title>Genome- and Community-Level Interaction Insights into Carbon Utilization and Element Cycling Functions of Hydrothermarchaeota in Hydrothermal Sediment.</title>
        <authorList>
            <person name="Zhou Z."/>
            <person name="Liu Y."/>
            <person name="Xu W."/>
            <person name="Pan J."/>
            <person name="Luo Z.H."/>
            <person name="Li M."/>
        </authorList>
    </citation>
    <scope>NUCLEOTIDE SEQUENCE [LARGE SCALE GENOMIC DNA]</scope>
    <source>
        <strain evidence="7">HyVt-483</strain>
    </source>
</reference>
<feature type="transmembrane region" description="Helical" evidence="5">
    <location>
        <begin position="6"/>
        <end position="31"/>
    </location>
</feature>
<dbReference type="GO" id="GO:0006508">
    <property type="term" value="P:proteolysis"/>
    <property type="evidence" value="ECO:0007669"/>
    <property type="project" value="UniProtKB-KW"/>
</dbReference>
<keyword evidence="2" id="KW-0645">Protease</keyword>
<evidence type="ECO:0000256" key="3">
    <source>
        <dbReference type="ARBA" id="ARBA00022801"/>
    </source>
</evidence>
<protein>
    <submittedName>
        <fullName evidence="7">Signal peptide peptidase SppA</fullName>
    </submittedName>
</protein>
<dbReference type="CDD" id="cd07023">
    <property type="entry name" value="S49_Sppa_N_C"/>
    <property type="match status" value="1"/>
</dbReference>
<evidence type="ECO:0000256" key="4">
    <source>
        <dbReference type="ARBA" id="ARBA00022825"/>
    </source>
</evidence>
<proteinExistence type="inferred from homology"/>
<dbReference type="GO" id="GO:0008236">
    <property type="term" value="F:serine-type peptidase activity"/>
    <property type="evidence" value="ECO:0007669"/>
    <property type="project" value="UniProtKB-KW"/>
</dbReference>
<dbReference type="NCBIfam" id="TIGR00706">
    <property type="entry name" value="SppA_dom"/>
    <property type="match status" value="1"/>
</dbReference>
<keyword evidence="4" id="KW-0720">Serine protease</keyword>
<dbReference type="InterPro" id="IPR047272">
    <property type="entry name" value="S49_SppA_C"/>
</dbReference>
<dbReference type="PANTHER" id="PTHR42987">
    <property type="entry name" value="PEPTIDASE S49"/>
    <property type="match status" value="1"/>
</dbReference>
<comment type="similarity">
    <text evidence="1">Belongs to the peptidase S49 family.</text>
</comment>
<dbReference type="InterPro" id="IPR002142">
    <property type="entry name" value="Peptidase_S49"/>
</dbReference>
<keyword evidence="3" id="KW-0378">Hydrolase</keyword>
<dbReference type="Gene3D" id="3.90.226.10">
    <property type="entry name" value="2-enoyl-CoA Hydratase, Chain A, domain 1"/>
    <property type="match status" value="2"/>
</dbReference>
<dbReference type="InterPro" id="IPR029045">
    <property type="entry name" value="ClpP/crotonase-like_dom_sf"/>
</dbReference>
<keyword evidence="5" id="KW-0812">Transmembrane</keyword>
<gene>
    <name evidence="7" type="primary">sppA</name>
    <name evidence="7" type="ORF">ENJ40_09845</name>
</gene>
<evidence type="ECO:0000256" key="1">
    <source>
        <dbReference type="ARBA" id="ARBA00008683"/>
    </source>
</evidence>
<name>A0A7C3CLK5_9BACT</name>
<dbReference type="Proteomes" id="UP000886043">
    <property type="component" value="Unassembled WGS sequence"/>
</dbReference>
<evidence type="ECO:0000313" key="7">
    <source>
        <dbReference type="EMBL" id="HFC98736.1"/>
    </source>
</evidence>
<evidence type="ECO:0000256" key="5">
    <source>
        <dbReference type="SAM" id="Phobius"/>
    </source>
</evidence>
<organism evidence="7">
    <name type="scientific">Thermosulfurimonas dismutans</name>
    <dbReference type="NCBI Taxonomy" id="999894"/>
    <lineage>
        <taxon>Bacteria</taxon>
        <taxon>Pseudomonadati</taxon>
        <taxon>Thermodesulfobacteriota</taxon>
        <taxon>Thermodesulfobacteria</taxon>
        <taxon>Thermodesulfobacteriales</taxon>
        <taxon>Thermodesulfobacteriaceae</taxon>
        <taxon>Thermosulfurimonas</taxon>
    </lineage>
</organism>
<keyword evidence="5" id="KW-1133">Transmembrane helix</keyword>
<dbReference type="AlphaFoldDB" id="A0A7C3CLK5"/>